<name>A0ABY0FQD5_9PLEO</name>
<evidence type="ECO:0008006" key="4">
    <source>
        <dbReference type="Google" id="ProtNLM"/>
    </source>
</evidence>
<keyword evidence="3" id="KW-1185">Reference proteome</keyword>
<accession>A0ABY0FQD5</accession>
<comment type="caution">
    <text evidence="2">The sequence shown here is derived from an EMBL/GenBank/DDBJ whole genome shotgun (WGS) entry which is preliminary data.</text>
</comment>
<evidence type="ECO:0000313" key="3">
    <source>
        <dbReference type="Proteomes" id="UP000293195"/>
    </source>
</evidence>
<organism evidence="2 3">
    <name type="scientific">Alternaria tenuissima</name>
    <dbReference type="NCBI Taxonomy" id="119927"/>
    <lineage>
        <taxon>Eukaryota</taxon>
        <taxon>Fungi</taxon>
        <taxon>Dikarya</taxon>
        <taxon>Ascomycota</taxon>
        <taxon>Pezizomycotina</taxon>
        <taxon>Dothideomycetes</taxon>
        <taxon>Pleosporomycetidae</taxon>
        <taxon>Pleosporales</taxon>
        <taxon>Pleosporineae</taxon>
        <taxon>Pleosporaceae</taxon>
        <taxon>Alternaria</taxon>
        <taxon>Alternaria sect. Alternaria</taxon>
        <taxon>Alternaria alternata complex</taxon>
    </lineage>
</organism>
<gene>
    <name evidence="2" type="ORF">AA0119_g13589</name>
</gene>
<evidence type="ECO:0000256" key="1">
    <source>
        <dbReference type="SAM" id="MobiDB-lite"/>
    </source>
</evidence>
<dbReference type="Proteomes" id="UP000293195">
    <property type="component" value="Unassembled WGS sequence"/>
</dbReference>
<reference evidence="3" key="1">
    <citation type="journal article" date="2019" name="bioRxiv">
        <title>Genomics, evolutionary history and diagnostics of the Alternaria alternata species group including apple and Asian pear pathotypes.</title>
        <authorList>
            <person name="Armitage A.D."/>
            <person name="Cockerton H.M."/>
            <person name="Sreenivasaprasad S."/>
            <person name="Woodhall J.W."/>
            <person name="Lane C.R."/>
            <person name="Harrison R.J."/>
            <person name="Clarkson J.P."/>
        </authorList>
    </citation>
    <scope>NUCLEOTIDE SEQUENCE [LARGE SCALE GENOMIC DNA]</scope>
    <source>
        <strain evidence="3">FERA 635</strain>
    </source>
</reference>
<proteinExistence type="predicted"/>
<feature type="region of interest" description="Disordered" evidence="1">
    <location>
        <begin position="1"/>
        <end position="35"/>
    </location>
</feature>
<dbReference type="EMBL" id="PDXF01000454">
    <property type="protein sequence ID" value="RYN75721.1"/>
    <property type="molecule type" value="Genomic_DNA"/>
</dbReference>
<protein>
    <recommendedName>
        <fullName evidence="4">Myb-like domain-containing protein</fullName>
    </recommendedName>
</protein>
<evidence type="ECO:0000313" key="2">
    <source>
        <dbReference type="EMBL" id="RYN75721.1"/>
    </source>
</evidence>
<feature type="region of interest" description="Disordered" evidence="1">
    <location>
        <begin position="96"/>
        <end position="149"/>
    </location>
</feature>
<sequence>MDEERSVMAPNAKPDESSPTRPQRSGTKCRRGRPTKYTFNDKDDVYISKCRIGGARWKDIKNRKKKWKDWPIHAFRNRWRLIKDKGLHLQEMTVTPKVNSGSGAASRKQIHRHPKPPPNVGKKRDMKSNVKKMKKDVSEDGWSTDELAM</sequence>